<comment type="caution">
    <text evidence="3">The sequence shown here is derived from an EMBL/GenBank/DDBJ whole genome shotgun (WGS) entry which is preliminary data.</text>
</comment>
<dbReference type="RefSeq" id="WP_211325925.1">
    <property type="nucleotide sequence ID" value="NZ_QXDC01000004.1"/>
</dbReference>
<dbReference type="AlphaFoldDB" id="A0A397NIY4"/>
<reference evidence="3 4" key="1">
    <citation type="submission" date="2018-08" db="EMBL/GenBank/DDBJ databases">
        <title>Genomic Encyclopedia of Type Strains, Phase IV (KMG-IV): sequencing the most valuable type-strain genomes for metagenomic binning, comparative biology and taxonomic classification.</title>
        <authorList>
            <person name="Goeker M."/>
        </authorList>
    </citation>
    <scope>NUCLEOTIDE SEQUENCE [LARGE SCALE GENOMIC DNA]</scope>
    <source>
        <strain evidence="3 4">DSM 25527</strain>
    </source>
</reference>
<dbReference type="EMBL" id="QXDC01000004">
    <property type="protein sequence ID" value="RIA37496.1"/>
    <property type="molecule type" value="Genomic_DNA"/>
</dbReference>
<evidence type="ECO:0000256" key="1">
    <source>
        <dbReference type="ARBA" id="ARBA00022801"/>
    </source>
</evidence>
<dbReference type="GO" id="GO:0016787">
    <property type="term" value="F:hydrolase activity"/>
    <property type="evidence" value="ECO:0007669"/>
    <property type="project" value="UniProtKB-KW"/>
</dbReference>
<dbReference type="PANTHER" id="PTHR45766">
    <property type="entry name" value="DNA ANNEALING HELICASE AND ENDONUCLEASE ZRANB3 FAMILY MEMBER"/>
    <property type="match status" value="1"/>
</dbReference>
<sequence>MSAQPSYTDFLAAKAALDPMTGIAEPSGLPSSLADFQGAIVPWALRRGRAALFAGTGLGKTLMEIAWADAVARHLNRPVLLLTPLAVAPQFVREADKFGLEVRRAASADDIGGAGVYVTNYDKLDRFEIDAFGGVGLDESSILKAFDGKTRNALIERCAQVPFRLAASATPAPNDFMELGNHAEFLGVMTHAEMLATFFIHDGGDTSKWRLKRHAERDFWRWVASWAVMLNSPADLGFSDEGYVLPPLRTHQVTVASPFAADSARGMLFPLEARTMQERLAARRASIGARVEAGAALAVAHDRPCVAWCNLNDESSALARAIPGAIEVRGSDPEGRKEEVLADFAEGRLRVLVTKPSICGFGMNWQHCHDTVFVGLNDSFEQLYQALRRFWRFGQMSAVDAHLIAAQAEGAVVANLRRKEAQAATMMAAMVDAMAGFSDVHARPLARERAPYHPRAVAAPSFLVAA</sequence>
<dbReference type="Gene3D" id="3.40.50.300">
    <property type="entry name" value="P-loop containing nucleotide triphosphate hydrolases"/>
    <property type="match status" value="2"/>
</dbReference>
<dbReference type="GO" id="GO:0031297">
    <property type="term" value="P:replication fork processing"/>
    <property type="evidence" value="ECO:0007669"/>
    <property type="project" value="TreeGrafter"/>
</dbReference>
<name>A0A397NIY4_9SPHN</name>
<dbReference type="PANTHER" id="PTHR45766:SF6">
    <property type="entry name" value="SWI_SNF-RELATED MATRIX-ASSOCIATED ACTIN-DEPENDENT REGULATOR OF CHROMATIN SUBFAMILY A-LIKE PROTEIN 1"/>
    <property type="match status" value="1"/>
</dbReference>
<proteinExistence type="predicted"/>
<dbReference type="SUPFAM" id="SSF52540">
    <property type="entry name" value="P-loop containing nucleoside triphosphate hydrolases"/>
    <property type="match status" value="2"/>
</dbReference>
<dbReference type="InterPro" id="IPR027417">
    <property type="entry name" value="P-loop_NTPase"/>
</dbReference>
<evidence type="ECO:0000313" key="3">
    <source>
        <dbReference type="EMBL" id="RIA37496.1"/>
    </source>
</evidence>
<dbReference type="InterPro" id="IPR014001">
    <property type="entry name" value="Helicase_ATP-bd"/>
</dbReference>
<dbReference type="Proteomes" id="UP000266568">
    <property type="component" value="Unassembled WGS sequence"/>
</dbReference>
<evidence type="ECO:0000259" key="2">
    <source>
        <dbReference type="SMART" id="SM00487"/>
    </source>
</evidence>
<keyword evidence="4" id="KW-1185">Reference proteome</keyword>
<organism evidence="3 4">
    <name type="scientific">Hephaestia caeni</name>
    <dbReference type="NCBI Taxonomy" id="645617"/>
    <lineage>
        <taxon>Bacteria</taxon>
        <taxon>Pseudomonadati</taxon>
        <taxon>Pseudomonadota</taxon>
        <taxon>Alphaproteobacteria</taxon>
        <taxon>Sphingomonadales</taxon>
        <taxon>Sphingomonadaceae</taxon>
        <taxon>Hephaestia</taxon>
    </lineage>
</organism>
<feature type="domain" description="Helicase ATP-binding" evidence="2">
    <location>
        <begin position="29"/>
        <end position="201"/>
    </location>
</feature>
<dbReference type="GO" id="GO:0006281">
    <property type="term" value="P:DNA repair"/>
    <property type="evidence" value="ECO:0007669"/>
    <property type="project" value="TreeGrafter"/>
</dbReference>
<keyword evidence="1" id="KW-0378">Hydrolase</keyword>
<protein>
    <recommendedName>
        <fullName evidence="2">Helicase ATP-binding domain-containing protein</fullName>
    </recommendedName>
</protein>
<evidence type="ECO:0000313" key="4">
    <source>
        <dbReference type="Proteomes" id="UP000266568"/>
    </source>
</evidence>
<gene>
    <name evidence="3" type="ORF">DFR49_3381</name>
</gene>
<dbReference type="SMART" id="SM00487">
    <property type="entry name" value="DEXDc"/>
    <property type="match status" value="1"/>
</dbReference>
<accession>A0A397NIY4</accession>